<evidence type="ECO:0000313" key="10">
    <source>
        <dbReference type="Proteomes" id="UP000067626"/>
    </source>
</evidence>
<dbReference type="PROSITE" id="PS50928">
    <property type="entry name" value="ABC_TM1"/>
    <property type="match status" value="1"/>
</dbReference>
<dbReference type="PANTHER" id="PTHR30465">
    <property type="entry name" value="INNER MEMBRANE ABC TRANSPORTER"/>
    <property type="match status" value="1"/>
</dbReference>
<proteinExistence type="inferred from homology"/>
<evidence type="ECO:0000313" key="9">
    <source>
        <dbReference type="EMBL" id="AKT40042.1"/>
    </source>
</evidence>
<feature type="transmembrane region" description="Helical" evidence="7">
    <location>
        <begin position="101"/>
        <end position="122"/>
    </location>
</feature>
<evidence type="ECO:0000256" key="3">
    <source>
        <dbReference type="ARBA" id="ARBA00022475"/>
    </source>
</evidence>
<feature type="transmembrane region" description="Helical" evidence="7">
    <location>
        <begin position="273"/>
        <end position="299"/>
    </location>
</feature>
<dbReference type="GO" id="GO:0005886">
    <property type="term" value="C:plasma membrane"/>
    <property type="evidence" value="ECO:0007669"/>
    <property type="project" value="UniProtKB-SubCell"/>
</dbReference>
<protein>
    <submittedName>
        <fullName evidence="9">Peptide ABC transporter permease</fullName>
    </submittedName>
</protein>
<dbReference type="PANTHER" id="PTHR30465:SF74">
    <property type="entry name" value="OLIGOPEPTIDE TRANSPORT SYSTEM PERMEASE PROTEIN OPPB"/>
    <property type="match status" value="1"/>
</dbReference>
<dbReference type="RefSeq" id="WP_050432026.1">
    <property type="nucleotide sequence ID" value="NZ_CP012159.1"/>
</dbReference>
<dbReference type="OrthoDB" id="9778910at2"/>
<gene>
    <name evidence="9" type="primary">oppB</name>
    <name evidence="9" type="ORF">CMC5_041950</name>
</gene>
<keyword evidence="6 7" id="KW-0472">Membrane</keyword>
<keyword evidence="4 7" id="KW-0812">Transmembrane</keyword>
<feature type="transmembrane region" description="Helical" evidence="7">
    <location>
        <begin position="9"/>
        <end position="30"/>
    </location>
</feature>
<accession>A0A0K1EH83</accession>
<feature type="transmembrane region" description="Helical" evidence="7">
    <location>
        <begin position="173"/>
        <end position="191"/>
    </location>
</feature>
<dbReference type="Proteomes" id="UP000067626">
    <property type="component" value="Chromosome"/>
</dbReference>
<sequence length="306" mass="33880">MIGFIVKRLLVILPTLLLVATVAFVMMRFVPGGPFDQERAVPIEVERALRAKYHLDDPLAKQYGDWLWALVSRGDLGPAFKYPNRTVNEIIALSLPVSMQLGVLAMIFALLVGVPLGVVGAIRQNTWKDTLAMATAMVGVSVPRFVLAPLLILVFSLSLYWFPVARWETWRHMVLPVVCAGLPMAAYLARLTRGGMLEVIRSDFVRTARAKGLSERRVILGHALRGGMLPVVSYLGPGFSHLLVGSLVVEKIFNIPGMGRYFVEAAMNRDYNLVLGVMLVYGVLLMVFNAVVDVAYAFIDPRVELR</sequence>
<keyword evidence="3" id="KW-1003">Cell membrane</keyword>
<feature type="domain" description="ABC transmembrane type-1" evidence="8">
    <location>
        <begin position="95"/>
        <end position="296"/>
    </location>
</feature>
<evidence type="ECO:0000256" key="5">
    <source>
        <dbReference type="ARBA" id="ARBA00022989"/>
    </source>
</evidence>
<dbReference type="Gene3D" id="1.10.3720.10">
    <property type="entry name" value="MetI-like"/>
    <property type="match status" value="1"/>
</dbReference>
<dbReference type="Pfam" id="PF00528">
    <property type="entry name" value="BPD_transp_1"/>
    <property type="match status" value="1"/>
</dbReference>
<dbReference type="InterPro" id="IPR000515">
    <property type="entry name" value="MetI-like"/>
</dbReference>
<dbReference type="GO" id="GO:0055085">
    <property type="term" value="P:transmembrane transport"/>
    <property type="evidence" value="ECO:0007669"/>
    <property type="project" value="InterPro"/>
</dbReference>
<dbReference type="EMBL" id="CP012159">
    <property type="protein sequence ID" value="AKT40042.1"/>
    <property type="molecule type" value="Genomic_DNA"/>
</dbReference>
<evidence type="ECO:0000256" key="7">
    <source>
        <dbReference type="RuleBase" id="RU363032"/>
    </source>
</evidence>
<evidence type="ECO:0000256" key="1">
    <source>
        <dbReference type="ARBA" id="ARBA00004651"/>
    </source>
</evidence>
<dbReference type="PATRIC" id="fig|52.7.peg.4616"/>
<dbReference type="AlphaFoldDB" id="A0A0K1EH83"/>
<evidence type="ECO:0000256" key="4">
    <source>
        <dbReference type="ARBA" id="ARBA00022692"/>
    </source>
</evidence>
<reference evidence="9 10" key="1">
    <citation type="submission" date="2015-07" db="EMBL/GenBank/DDBJ databases">
        <title>Genome analysis of myxobacterium Chondromyces crocatus Cm c5 reveals a high potential for natural compound synthesis and the genetic basis for the loss of fruiting body formation.</title>
        <authorList>
            <person name="Zaburannyi N."/>
            <person name="Bunk B."/>
            <person name="Maier J."/>
            <person name="Overmann J."/>
            <person name="Mueller R."/>
        </authorList>
    </citation>
    <scope>NUCLEOTIDE SEQUENCE [LARGE SCALE GENOMIC DNA]</scope>
    <source>
        <strain evidence="9 10">Cm c5</strain>
    </source>
</reference>
<evidence type="ECO:0000256" key="6">
    <source>
        <dbReference type="ARBA" id="ARBA00023136"/>
    </source>
</evidence>
<comment type="subcellular location">
    <subcellularLocation>
        <location evidence="1 7">Cell membrane</location>
        <topology evidence="1 7">Multi-pass membrane protein</topology>
    </subcellularLocation>
</comment>
<dbReference type="STRING" id="52.CMC5_041950"/>
<evidence type="ECO:0000256" key="2">
    <source>
        <dbReference type="ARBA" id="ARBA00022448"/>
    </source>
</evidence>
<organism evidence="9 10">
    <name type="scientific">Chondromyces crocatus</name>
    <dbReference type="NCBI Taxonomy" id="52"/>
    <lineage>
        <taxon>Bacteria</taxon>
        <taxon>Pseudomonadati</taxon>
        <taxon>Myxococcota</taxon>
        <taxon>Polyangia</taxon>
        <taxon>Polyangiales</taxon>
        <taxon>Polyangiaceae</taxon>
        <taxon>Chondromyces</taxon>
    </lineage>
</organism>
<dbReference type="InterPro" id="IPR035906">
    <property type="entry name" value="MetI-like_sf"/>
</dbReference>
<dbReference type="KEGG" id="ccro:CMC5_041950"/>
<keyword evidence="2 7" id="KW-0813">Transport</keyword>
<keyword evidence="10" id="KW-1185">Reference proteome</keyword>
<feature type="transmembrane region" description="Helical" evidence="7">
    <location>
        <begin position="134"/>
        <end position="161"/>
    </location>
</feature>
<dbReference type="CDD" id="cd06261">
    <property type="entry name" value="TM_PBP2"/>
    <property type="match status" value="1"/>
</dbReference>
<evidence type="ECO:0000259" key="8">
    <source>
        <dbReference type="PROSITE" id="PS50928"/>
    </source>
</evidence>
<comment type="similarity">
    <text evidence="7">Belongs to the binding-protein-dependent transport system permease family.</text>
</comment>
<keyword evidence="5 7" id="KW-1133">Transmembrane helix</keyword>
<name>A0A0K1EH83_CHOCO</name>
<dbReference type="SUPFAM" id="SSF161098">
    <property type="entry name" value="MetI-like"/>
    <property type="match status" value="1"/>
</dbReference>